<dbReference type="InterPro" id="IPR011701">
    <property type="entry name" value="MFS"/>
</dbReference>
<dbReference type="PROSITE" id="PS50850">
    <property type="entry name" value="MFS"/>
    <property type="match status" value="1"/>
</dbReference>
<dbReference type="STRING" id="68895.RR42_m2100"/>
<feature type="transmembrane region" description="Helical" evidence="6">
    <location>
        <begin position="264"/>
        <end position="283"/>
    </location>
</feature>
<organism evidence="8 9">
    <name type="scientific">Cupriavidus basilensis</name>
    <dbReference type="NCBI Taxonomy" id="68895"/>
    <lineage>
        <taxon>Bacteria</taxon>
        <taxon>Pseudomonadati</taxon>
        <taxon>Pseudomonadota</taxon>
        <taxon>Betaproteobacteria</taxon>
        <taxon>Burkholderiales</taxon>
        <taxon>Burkholderiaceae</taxon>
        <taxon>Cupriavidus</taxon>
    </lineage>
</organism>
<name>A0A0C4Y2T7_9BURK</name>
<evidence type="ECO:0000256" key="1">
    <source>
        <dbReference type="ARBA" id="ARBA00004141"/>
    </source>
</evidence>
<evidence type="ECO:0000256" key="5">
    <source>
        <dbReference type="ARBA" id="ARBA00023136"/>
    </source>
</evidence>
<dbReference type="Pfam" id="PF07690">
    <property type="entry name" value="MFS_1"/>
    <property type="match status" value="1"/>
</dbReference>
<gene>
    <name evidence="8" type="ORF">RR42_m2100</name>
</gene>
<dbReference type="PANTHER" id="PTHR43791:SF36">
    <property type="entry name" value="TRANSPORTER, PUTATIVE (AFU_ORTHOLOGUE AFUA_6G08340)-RELATED"/>
    <property type="match status" value="1"/>
</dbReference>
<reference evidence="8 9" key="1">
    <citation type="journal article" date="2015" name="Genome Announc.">
        <title>Complete Genome Sequence of Cupriavidus basilensis 4G11, Isolated from the Oak Ridge Field Research Center Site.</title>
        <authorList>
            <person name="Ray J."/>
            <person name="Waters R.J."/>
            <person name="Skerker J.M."/>
            <person name="Kuehl J.V."/>
            <person name="Price M.N."/>
            <person name="Huang J."/>
            <person name="Chakraborty R."/>
            <person name="Arkin A.P."/>
            <person name="Deutschbauer A."/>
        </authorList>
    </citation>
    <scope>NUCLEOTIDE SEQUENCE [LARGE SCALE GENOMIC DNA]</scope>
    <source>
        <strain evidence="8">4G11</strain>
    </source>
</reference>
<feature type="domain" description="Major facilitator superfamily (MFS) profile" evidence="7">
    <location>
        <begin position="1"/>
        <end position="327"/>
    </location>
</feature>
<keyword evidence="2" id="KW-0813">Transport</keyword>
<keyword evidence="9" id="KW-1185">Reference proteome</keyword>
<dbReference type="SUPFAM" id="SSF103473">
    <property type="entry name" value="MFS general substrate transporter"/>
    <property type="match status" value="1"/>
</dbReference>
<dbReference type="GO" id="GO:0022857">
    <property type="term" value="F:transmembrane transporter activity"/>
    <property type="evidence" value="ECO:0007669"/>
    <property type="project" value="InterPro"/>
</dbReference>
<protein>
    <submittedName>
        <fullName evidence="8">Nitrate/nitrite transporter</fullName>
    </submittedName>
</protein>
<feature type="transmembrane region" description="Helical" evidence="6">
    <location>
        <begin position="237"/>
        <end position="257"/>
    </location>
</feature>
<evidence type="ECO:0000256" key="2">
    <source>
        <dbReference type="ARBA" id="ARBA00022448"/>
    </source>
</evidence>
<keyword evidence="5 6" id="KW-0472">Membrane</keyword>
<feature type="transmembrane region" description="Helical" evidence="6">
    <location>
        <begin position="146"/>
        <end position="167"/>
    </location>
</feature>
<feature type="transmembrane region" description="Helical" evidence="6">
    <location>
        <begin position="303"/>
        <end position="326"/>
    </location>
</feature>
<dbReference type="InterPro" id="IPR036259">
    <property type="entry name" value="MFS_trans_sf"/>
</dbReference>
<dbReference type="EMBL" id="CP010536">
    <property type="protein sequence ID" value="AJG19492.1"/>
    <property type="molecule type" value="Genomic_DNA"/>
</dbReference>
<dbReference type="Gene3D" id="1.20.1250.20">
    <property type="entry name" value="MFS general substrate transporter like domains"/>
    <property type="match status" value="2"/>
</dbReference>
<keyword evidence="4 6" id="KW-1133">Transmembrane helix</keyword>
<feature type="transmembrane region" description="Helical" evidence="6">
    <location>
        <begin position="12"/>
        <end position="31"/>
    </location>
</feature>
<feature type="transmembrane region" description="Helical" evidence="6">
    <location>
        <begin position="179"/>
        <end position="200"/>
    </location>
</feature>
<evidence type="ECO:0000313" key="8">
    <source>
        <dbReference type="EMBL" id="AJG19492.1"/>
    </source>
</evidence>
<evidence type="ECO:0000256" key="4">
    <source>
        <dbReference type="ARBA" id="ARBA00022989"/>
    </source>
</evidence>
<evidence type="ECO:0000256" key="3">
    <source>
        <dbReference type="ARBA" id="ARBA00022692"/>
    </source>
</evidence>
<sequence>MYVDTPPQFYAARLLLGVFEAGFFPGVILYLTYWYPSARRGQVIAIFMTATTIVGCVAGPLSGALLKYMNGVGGMHGWQWLFVVQGLPASVLGVLIYLLLQDHPNDANWLTQSEKNLLRHHLEHDENGIEGRDEPSVLHALRDPKIYIFALVYFLSLGATYALAFWVPTLIQSWGVKDVMLIGIYAAIPNAVAVVGMVLVARNSDKHHERRWHFAISAAVAAIGMFATTLLQGNLAGSIIALSIASIGTASLTPLFFTLVSEYLSVTSAAGGIALISSLGNLGPMVSPSITGLIRQQTGSATYAMYLVVAMYVVAGALLLSTVRAVKAARRGAS</sequence>
<dbReference type="PANTHER" id="PTHR43791">
    <property type="entry name" value="PERMEASE-RELATED"/>
    <property type="match status" value="1"/>
</dbReference>
<evidence type="ECO:0000259" key="7">
    <source>
        <dbReference type="PROSITE" id="PS50850"/>
    </source>
</evidence>
<comment type="subcellular location">
    <subcellularLocation>
        <location evidence="1">Membrane</location>
        <topology evidence="1">Multi-pass membrane protein</topology>
    </subcellularLocation>
</comment>
<feature type="transmembrane region" description="Helical" evidence="6">
    <location>
        <begin position="212"/>
        <end position="231"/>
    </location>
</feature>
<evidence type="ECO:0000313" key="9">
    <source>
        <dbReference type="Proteomes" id="UP000031843"/>
    </source>
</evidence>
<evidence type="ECO:0000256" key="6">
    <source>
        <dbReference type="SAM" id="Phobius"/>
    </source>
</evidence>
<accession>A0A0C4Y2T7</accession>
<keyword evidence="3 6" id="KW-0812">Transmembrane</keyword>
<dbReference type="InterPro" id="IPR020846">
    <property type="entry name" value="MFS_dom"/>
</dbReference>
<dbReference type="KEGG" id="cbw:RR42_m2100"/>
<feature type="transmembrane region" description="Helical" evidence="6">
    <location>
        <begin position="78"/>
        <end position="100"/>
    </location>
</feature>
<dbReference type="Proteomes" id="UP000031843">
    <property type="component" value="Chromosome main"/>
</dbReference>
<dbReference type="AlphaFoldDB" id="A0A0C4Y2T7"/>
<proteinExistence type="predicted"/>
<feature type="transmembrane region" description="Helical" evidence="6">
    <location>
        <begin position="43"/>
        <end position="66"/>
    </location>
</feature>
<dbReference type="GO" id="GO:0016020">
    <property type="term" value="C:membrane"/>
    <property type="evidence" value="ECO:0007669"/>
    <property type="project" value="UniProtKB-SubCell"/>
</dbReference>